<evidence type="ECO:0000313" key="1">
    <source>
        <dbReference type="EnsemblMetazoa" id="PPA21508.1"/>
    </source>
</evidence>
<accession>A0A2A6C2B1</accession>
<organism evidence="1 2">
    <name type="scientific">Pristionchus pacificus</name>
    <name type="common">Parasitic nematode worm</name>
    <dbReference type="NCBI Taxonomy" id="54126"/>
    <lineage>
        <taxon>Eukaryota</taxon>
        <taxon>Metazoa</taxon>
        <taxon>Ecdysozoa</taxon>
        <taxon>Nematoda</taxon>
        <taxon>Chromadorea</taxon>
        <taxon>Rhabditida</taxon>
        <taxon>Rhabditina</taxon>
        <taxon>Diplogasteromorpha</taxon>
        <taxon>Diplogasteroidea</taxon>
        <taxon>Neodiplogasteridae</taxon>
        <taxon>Pristionchus</taxon>
    </lineage>
</organism>
<dbReference type="EnsemblMetazoa" id="PPA21508.1">
    <property type="protein sequence ID" value="PPA21508.1"/>
    <property type="gene ID" value="WBGene00111062"/>
</dbReference>
<accession>A0A8R1UDH5</accession>
<dbReference type="AlphaFoldDB" id="A0A2A6C2B1"/>
<protein>
    <submittedName>
        <fullName evidence="1">Uncharacterized protein</fullName>
    </submittedName>
</protein>
<keyword evidence="2" id="KW-1185">Reference proteome</keyword>
<reference evidence="2" key="1">
    <citation type="journal article" date="2008" name="Nat. Genet.">
        <title>The Pristionchus pacificus genome provides a unique perspective on nematode lifestyle and parasitism.</title>
        <authorList>
            <person name="Dieterich C."/>
            <person name="Clifton S.W."/>
            <person name="Schuster L.N."/>
            <person name="Chinwalla A."/>
            <person name="Delehaunty K."/>
            <person name="Dinkelacker I."/>
            <person name="Fulton L."/>
            <person name="Fulton R."/>
            <person name="Godfrey J."/>
            <person name="Minx P."/>
            <person name="Mitreva M."/>
            <person name="Roeseler W."/>
            <person name="Tian H."/>
            <person name="Witte H."/>
            <person name="Yang S.P."/>
            <person name="Wilson R.K."/>
            <person name="Sommer R.J."/>
        </authorList>
    </citation>
    <scope>NUCLEOTIDE SEQUENCE [LARGE SCALE GENOMIC DNA]</scope>
    <source>
        <strain evidence="2">PS312</strain>
    </source>
</reference>
<gene>
    <name evidence="1" type="primary">WBGene00111062</name>
</gene>
<evidence type="ECO:0000313" key="2">
    <source>
        <dbReference type="Proteomes" id="UP000005239"/>
    </source>
</evidence>
<proteinExistence type="predicted"/>
<reference evidence="1" key="2">
    <citation type="submission" date="2022-06" db="UniProtKB">
        <authorList>
            <consortium name="EnsemblMetazoa"/>
        </authorList>
    </citation>
    <scope>IDENTIFICATION</scope>
    <source>
        <strain evidence="1">PS312</strain>
    </source>
</reference>
<dbReference type="Proteomes" id="UP000005239">
    <property type="component" value="Unassembled WGS sequence"/>
</dbReference>
<sequence>MRKMREERKKRAMTLRYLRMNRLGEGKLRLGGVTDWNNRRGNLSYNRAYAKEMMKLRRKMSASVTIAMIFTVKMRNDRAFVRSAKAGVVLALVHTIPPSKDHAGHTAPLCNHVVKLRVVEKQKDDDKREETIVDHFFVGSENIQNETWQKSEANMGGATNGLSQRIRAIANFPLVVEEILRSYFLIRYRTNWSVQGDQIQRIF</sequence>
<name>A0A2A6C2B1_PRIPA</name>